<comment type="caution">
    <text evidence="1">The sequence shown here is derived from an EMBL/GenBank/DDBJ whole genome shotgun (WGS) entry which is preliminary data.</text>
</comment>
<sequence>MTAPDVRTAAQEQYRRENWPTSRDDYWSREQAFVAGAVWGAALVTPTREQIAEALYNKHPRAQTRPWSETPRMTREIYLEDADAVLALIEGAAAG</sequence>
<name>A0A852R0I8_9MICO</name>
<dbReference type="RefSeq" id="WP_185986394.1">
    <property type="nucleotide sequence ID" value="NZ_BAAALZ010000002.1"/>
</dbReference>
<keyword evidence="2" id="KW-1185">Reference proteome</keyword>
<dbReference type="EMBL" id="JACCBD010000001">
    <property type="protein sequence ID" value="NYD26057.1"/>
    <property type="molecule type" value="Genomic_DNA"/>
</dbReference>
<dbReference type="Proteomes" id="UP000586095">
    <property type="component" value="Unassembled WGS sequence"/>
</dbReference>
<accession>A0A852R0I8</accession>
<gene>
    <name evidence="1" type="ORF">BJ960_000860</name>
</gene>
<evidence type="ECO:0000313" key="1">
    <source>
        <dbReference type="EMBL" id="NYD26057.1"/>
    </source>
</evidence>
<evidence type="ECO:0000313" key="2">
    <source>
        <dbReference type="Proteomes" id="UP000586095"/>
    </source>
</evidence>
<reference evidence="1 2" key="1">
    <citation type="submission" date="2020-07" db="EMBL/GenBank/DDBJ databases">
        <title>Sequencing the genomes of 1000 actinobacteria strains.</title>
        <authorList>
            <person name="Klenk H.-P."/>
        </authorList>
    </citation>
    <scope>NUCLEOTIDE SEQUENCE [LARGE SCALE GENOMIC DNA]</scope>
    <source>
        <strain evidence="1 2">DSM 17380</strain>
    </source>
</reference>
<protein>
    <submittedName>
        <fullName evidence="1">Uncharacterized protein</fullName>
    </submittedName>
</protein>
<proteinExistence type="predicted"/>
<organism evidence="1 2">
    <name type="scientific">Leucobacter aridicollis</name>
    <dbReference type="NCBI Taxonomy" id="283878"/>
    <lineage>
        <taxon>Bacteria</taxon>
        <taxon>Bacillati</taxon>
        <taxon>Actinomycetota</taxon>
        <taxon>Actinomycetes</taxon>
        <taxon>Micrococcales</taxon>
        <taxon>Microbacteriaceae</taxon>
        <taxon>Leucobacter</taxon>
    </lineage>
</organism>
<dbReference type="AlphaFoldDB" id="A0A852R0I8"/>